<protein>
    <submittedName>
        <fullName evidence="1">Uncharacterized protein</fullName>
    </submittedName>
</protein>
<keyword evidence="2" id="KW-1185">Reference proteome</keyword>
<evidence type="ECO:0000313" key="1">
    <source>
        <dbReference type="EMBL" id="RNA05423.1"/>
    </source>
</evidence>
<evidence type="ECO:0000313" key="2">
    <source>
        <dbReference type="Proteomes" id="UP000276133"/>
    </source>
</evidence>
<reference evidence="1 2" key="1">
    <citation type="journal article" date="2018" name="Sci. Rep.">
        <title>Genomic signatures of local adaptation to the degree of environmental predictability in rotifers.</title>
        <authorList>
            <person name="Franch-Gras L."/>
            <person name="Hahn C."/>
            <person name="Garcia-Roger E.M."/>
            <person name="Carmona M.J."/>
            <person name="Serra M."/>
            <person name="Gomez A."/>
        </authorList>
    </citation>
    <scope>NUCLEOTIDE SEQUENCE [LARGE SCALE GENOMIC DNA]</scope>
    <source>
        <strain evidence="1">HYR1</strain>
    </source>
</reference>
<accession>A0A3M7Q283</accession>
<dbReference type="EMBL" id="REGN01007727">
    <property type="protein sequence ID" value="RNA05423.1"/>
    <property type="molecule type" value="Genomic_DNA"/>
</dbReference>
<name>A0A3M7Q283_BRAPC</name>
<sequence>MNLFCLFIPSKFSNEKILSNNFLYKKYFAFIDLRTRATFFIWIINNGHRLRDVNNTKSKNIWTPVKVSIPVGVIKKPGLFTVDHLVVAFDKPQGCPHRHLLQFHFARLLALLFFQAMLFMSSIV</sequence>
<dbReference type="AlphaFoldDB" id="A0A3M7Q283"/>
<organism evidence="1 2">
    <name type="scientific">Brachionus plicatilis</name>
    <name type="common">Marine rotifer</name>
    <name type="synonym">Brachionus muelleri</name>
    <dbReference type="NCBI Taxonomy" id="10195"/>
    <lineage>
        <taxon>Eukaryota</taxon>
        <taxon>Metazoa</taxon>
        <taxon>Spiralia</taxon>
        <taxon>Gnathifera</taxon>
        <taxon>Rotifera</taxon>
        <taxon>Eurotatoria</taxon>
        <taxon>Monogononta</taxon>
        <taxon>Pseudotrocha</taxon>
        <taxon>Ploima</taxon>
        <taxon>Brachionidae</taxon>
        <taxon>Brachionus</taxon>
    </lineage>
</organism>
<dbReference type="Proteomes" id="UP000276133">
    <property type="component" value="Unassembled WGS sequence"/>
</dbReference>
<comment type="caution">
    <text evidence="1">The sequence shown here is derived from an EMBL/GenBank/DDBJ whole genome shotgun (WGS) entry which is preliminary data.</text>
</comment>
<proteinExistence type="predicted"/>
<gene>
    <name evidence="1" type="ORF">BpHYR1_020471</name>
</gene>